<evidence type="ECO:0000256" key="1">
    <source>
        <dbReference type="SAM" id="MobiDB-lite"/>
    </source>
</evidence>
<organism evidence="3 4">
    <name type="scientific">Nannocystis pusilla</name>
    <dbReference type="NCBI Taxonomy" id="889268"/>
    <lineage>
        <taxon>Bacteria</taxon>
        <taxon>Pseudomonadati</taxon>
        <taxon>Myxococcota</taxon>
        <taxon>Polyangia</taxon>
        <taxon>Nannocystales</taxon>
        <taxon>Nannocystaceae</taxon>
        <taxon>Nannocystis</taxon>
    </lineage>
</organism>
<dbReference type="InterPro" id="IPR020958">
    <property type="entry name" value="DUF3686"/>
</dbReference>
<gene>
    <name evidence="3" type="ORF">K7C98_42805</name>
</gene>
<dbReference type="Pfam" id="PF12458">
    <property type="entry name" value="DUF3686"/>
    <property type="match status" value="1"/>
</dbReference>
<protein>
    <submittedName>
        <fullName evidence="3">DNA repair ATPase</fullName>
    </submittedName>
</protein>
<proteinExistence type="predicted"/>
<feature type="domain" description="AAA+ ATPase" evidence="2">
    <location>
        <begin position="1288"/>
        <end position="1437"/>
    </location>
</feature>
<dbReference type="Pfam" id="PF07728">
    <property type="entry name" value="AAA_5"/>
    <property type="match status" value="1"/>
</dbReference>
<dbReference type="SMART" id="SM00382">
    <property type="entry name" value="AAA"/>
    <property type="match status" value="1"/>
</dbReference>
<feature type="region of interest" description="Disordered" evidence="1">
    <location>
        <begin position="1682"/>
        <end position="1701"/>
    </location>
</feature>
<dbReference type="EMBL" id="JAIRAU010000059">
    <property type="protein sequence ID" value="MBZ5716004.1"/>
    <property type="molecule type" value="Genomic_DNA"/>
</dbReference>
<dbReference type="Gene3D" id="3.40.50.300">
    <property type="entry name" value="P-loop containing nucleotide triphosphate hydrolases"/>
    <property type="match status" value="1"/>
</dbReference>
<dbReference type="RefSeq" id="WP_224197744.1">
    <property type="nucleotide sequence ID" value="NZ_JAIRAU010000059.1"/>
</dbReference>
<accession>A0ABS7U6G9</accession>
<keyword evidence="4" id="KW-1185">Reference proteome</keyword>
<comment type="caution">
    <text evidence="3">The sequence shown here is derived from an EMBL/GenBank/DDBJ whole genome shotgun (WGS) entry which is preliminary data.</text>
</comment>
<dbReference type="InterPro" id="IPR027417">
    <property type="entry name" value="P-loop_NTPase"/>
</dbReference>
<dbReference type="InterPro" id="IPR003593">
    <property type="entry name" value="AAA+_ATPase"/>
</dbReference>
<name>A0ABS7U6G9_9BACT</name>
<dbReference type="SUPFAM" id="SSF52540">
    <property type="entry name" value="P-loop containing nucleoside triphosphate hydrolases"/>
    <property type="match status" value="1"/>
</dbReference>
<sequence length="1802" mass="200031">MAEAKDKPQDGGEALESGGYEVIRARLIAQGKALVEKTSALNERRKQAFGGSELQVVANERVRTEHACVPADIVQSGGQLLLGYNVFFGMKKEVAVEDVFSIQTFDPSAPEGQAMQPATYDKVPGLLDGEQFVKDFTDIYKYYKDTRLQRLKATDTKLFAIFQIGAALTDVKVLHWNVLPRGGVRYVDTRGDRELPKPASHDFEWTATTREDQVSGPHPHVSIKDLVFVETVGGDLTIKVENNTKDGLGIYREPVEDGNQALDDAKFFYAIVGPLVLLKIQPYREQKWRYFIYNTRLKAVARVDAIGQSCMQLPEGHGVVFPGGYYLTTGDTKQFGGEIGAFEFERRIDAPNGEDVLYVFYRQDQGRYVLFPYNLIRKEMANPIQCNGYSLFRDGKLVVFRAQSEEQAQLHPMQVWQTPFVTAEFAAAAPTDGSYLAKVGNAELVRGISEAFSVARLIDNSDPRRETYEDLIAQAQRLVDNYYWLGHAEVGDLASDVKTIRQTGELIIDEFEKVVAIRKRAREALQEAQTKQTALVKTLRPGDWKSVEQYMQALTALRNQRGAVITLREVRSIDLAALDVLEKQVVEEFDRISKACVDFLVKGEALIPVGKRLDEVLAQLEKVDNAAQLQPIEQDIAAIGDGLNVLAEVVSGLQVGDAVARTKILEDISTVFAHQGRVRATFQSVRKQLLTSEGKAEFAAQFKLFAQTVSSGLALCDTPEKCDEQLAKLLVQLEELAGRFSEFDEFLGEIADKREEVHDAFQARKQTLLDERQARVQNLIGAADRILEGVGRRAQTFKTADELNAYFAADAMVLKAKELVDRLMALGASVKGDEIATKITAARQDALRALRDRLELFEGGEGAQVVKFGTFRFTVNTQVLDLTLVARDGAMAIHLGGTDFYETVEDPEFAKTKDFWAQQLVSETEQVYRGEYLAASVLFAAERGEHGLTVDKLHAAGREAGGLVDVVRKFAAERYDEGYERGLHDADAALILDKLLAMYATAGLLRVSPGPRALACLFWAWFDRNELKAVWHRRAQSAGRLRAAFGHGAALEALAGDLARAIAEWVQQTGLSFGSGDCHAAGAYLAEELVDERPRFVTSAAAQTLWQELLGALEAGGRRRALDDDLRALEGRLRERFELVKAWLEAFTAALPEQAKGATALVEAAALALTDRKLDREVQTAIESTQVTGLLGQHPRVRERTLELRLDEFLGRLGEFARVRVPGFREFRRLRQQLIDRERKRLRLDEFMPKVLTSFVRNKLVSEVYLPLVGANMAKQLGAAGDQKRTDRMGMLLLISPPGYGKTTLMEYVANRLGLVFMKVNGPALGHEVVSIDPAEAPNATAAQEVEKVNLALEMGNNVMLYLDDIQHTNPEFLQKFISLCDAQRRIEGVWRGRSRTYDLRGKKFCVVMAGNPYTESGAAFKIPDMLANRADTYNLGDILGGNLEAFSLSYIENTLTSNRTLAPLATREQADVYRFIKMARGEEVATTDFSYGYSGAEVQEVVGVIKHLFRVQEVLLRVNQEYIASAAMDDKFRTEPAFKLQGSYRNMNKLAEKVAAAMTADEVDRLVDDHYAGEAQTLTVAAEQNLLKLAEMRGRLHGERAERWATIKREFQRVRSLGGAADDPAVRVAGQLSVLAERVEQVKDSLLVVAEREAANGKELQQAQMAQQARLVELMAQAQAQAQVQQKPPEPEKKLSTLPLPSAPPPSIGGLDWARPIVARIATALESLNQATLKVDVHNEPPPGVQELLAQQVAIVERTLVPLVRAATGNLQDVRGLQDRVDQMLGMLQEIDEILKGKFLR</sequence>
<evidence type="ECO:0000259" key="2">
    <source>
        <dbReference type="SMART" id="SM00382"/>
    </source>
</evidence>
<dbReference type="InterPro" id="IPR057224">
    <property type="entry name" value="DUF7902"/>
</dbReference>
<evidence type="ECO:0000313" key="4">
    <source>
        <dbReference type="Proteomes" id="UP001139031"/>
    </source>
</evidence>
<reference evidence="3" key="1">
    <citation type="submission" date="2021-08" db="EMBL/GenBank/DDBJ databases">
        <authorList>
            <person name="Stevens D.C."/>
        </authorList>
    </citation>
    <scope>NUCLEOTIDE SEQUENCE</scope>
    <source>
        <strain evidence="3">DSM 53165</strain>
    </source>
</reference>
<dbReference type="Proteomes" id="UP001139031">
    <property type="component" value="Unassembled WGS sequence"/>
</dbReference>
<dbReference type="Pfam" id="PF25472">
    <property type="entry name" value="DUF7902"/>
    <property type="match status" value="1"/>
</dbReference>
<dbReference type="InterPro" id="IPR011704">
    <property type="entry name" value="ATPase_dyneun-rel_AAA"/>
</dbReference>
<evidence type="ECO:0000313" key="3">
    <source>
        <dbReference type="EMBL" id="MBZ5716004.1"/>
    </source>
</evidence>